<keyword evidence="4 6" id="KW-0560">Oxidoreductase</keyword>
<dbReference type="PATRIC" id="fig|465721.4.peg.847"/>
<evidence type="ECO:0000256" key="4">
    <source>
        <dbReference type="ARBA" id="ARBA00023002"/>
    </source>
</evidence>
<evidence type="ECO:0000256" key="5">
    <source>
        <dbReference type="ARBA" id="ARBA00023033"/>
    </source>
</evidence>
<dbReference type="STRING" id="465721.ACG33_03955"/>
<name>A0A127F755_STEDE</name>
<dbReference type="PANTHER" id="PTHR42747:SF4">
    <property type="entry name" value="BLR1330 PROTEIN"/>
    <property type="match status" value="1"/>
</dbReference>
<evidence type="ECO:0000256" key="3">
    <source>
        <dbReference type="ARBA" id="ARBA00022643"/>
    </source>
</evidence>
<proteinExistence type="inferred from homology"/>
<dbReference type="EMBL" id="CP011971">
    <property type="protein sequence ID" value="AMN46273.1"/>
    <property type="molecule type" value="Genomic_DNA"/>
</dbReference>
<dbReference type="Gene3D" id="3.20.20.70">
    <property type="entry name" value="Aldolase class I"/>
    <property type="match status" value="1"/>
</dbReference>
<protein>
    <submittedName>
        <fullName evidence="6">Nitronate monooxygenase</fullName>
        <ecNumber evidence="6">1.13.12.16</ecNumber>
    </submittedName>
</protein>
<organism evidence="6 7">
    <name type="scientific">Steroidobacter denitrificans</name>
    <dbReference type="NCBI Taxonomy" id="465721"/>
    <lineage>
        <taxon>Bacteria</taxon>
        <taxon>Pseudomonadati</taxon>
        <taxon>Pseudomonadota</taxon>
        <taxon>Gammaproteobacteria</taxon>
        <taxon>Steroidobacterales</taxon>
        <taxon>Steroidobacteraceae</taxon>
        <taxon>Steroidobacter</taxon>
    </lineage>
</organism>
<evidence type="ECO:0000313" key="6">
    <source>
        <dbReference type="EMBL" id="AMN46273.1"/>
    </source>
</evidence>
<gene>
    <name evidence="6" type="ORF">ACG33_03955</name>
</gene>
<keyword evidence="3" id="KW-0288">FMN</keyword>
<sequence length="327" mass="34915">MPVLSSIKDQLTLPVLCSPMFIVSTPALVFAQCTNGIIGSFPALNARGEGMLEEWLTGLEQQLEIHRAANPEKKVAPFAVNQIVHQSNTRLDADFDVLERHKVPLVITSLRAPTEYVPRIHAWGGRVLHDVTNIRHAEKALEAGVDGLILVCAGAGGHSGALSPMALVSEVRRIYDGLVVLAGSITRGEHILAALAMGADLAYMGTRFIATEEANAVPDYKRMIVEAGASDILYTPYFSSTHGNYLKPSIRAAGLDPDNLVRAPGETAKMAFISADGSRSVGVKTWKDIWSAGHGVGAVDDIPSVTKLVARLQTQLAAARAHLCASL</sequence>
<dbReference type="PANTHER" id="PTHR42747">
    <property type="entry name" value="NITRONATE MONOOXYGENASE-RELATED"/>
    <property type="match status" value="1"/>
</dbReference>
<keyword evidence="5 6" id="KW-0503">Monooxygenase</keyword>
<dbReference type="AlphaFoldDB" id="A0A127F755"/>
<dbReference type="InterPro" id="IPR013785">
    <property type="entry name" value="Aldolase_TIM"/>
</dbReference>
<keyword evidence="7" id="KW-1185">Reference proteome</keyword>
<evidence type="ECO:0000256" key="1">
    <source>
        <dbReference type="ARBA" id="ARBA00009881"/>
    </source>
</evidence>
<reference evidence="6 7" key="1">
    <citation type="submission" date="2015-06" db="EMBL/GenBank/DDBJ databases">
        <title>A Comprehensive Approach to Explore the Metabolic and Phylogenetic Diversity of Bacterial Steroid Degradation in the Environment: Testosterone as an Example.</title>
        <authorList>
            <person name="Yang F.-C."/>
            <person name="Chen Y.-L."/>
            <person name="Yu C.-P."/>
            <person name="Tang S.-L."/>
            <person name="Wang P.-H."/>
            <person name="Ismail W."/>
            <person name="Wang C.-H."/>
            <person name="Yang C.-Y."/>
            <person name="Chiang Y.-R."/>
        </authorList>
    </citation>
    <scope>NUCLEOTIDE SEQUENCE [LARGE SCALE GENOMIC DNA]</scope>
    <source>
        <strain evidence="6 7">DSM 18526</strain>
    </source>
</reference>
<dbReference type="Pfam" id="PF03060">
    <property type="entry name" value="NMO"/>
    <property type="match status" value="1"/>
</dbReference>
<dbReference type="KEGG" id="sdf:ACG33_03955"/>
<dbReference type="CDD" id="cd04730">
    <property type="entry name" value="NPD_like"/>
    <property type="match status" value="1"/>
</dbReference>
<keyword evidence="2" id="KW-0285">Flavoprotein</keyword>
<accession>A0A127F755</accession>
<dbReference type="EC" id="1.13.12.16" evidence="6"/>
<dbReference type="FunFam" id="3.20.20.70:FF:000210">
    <property type="entry name" value="2-nitropropane dioxygenase"/>
    <property type="match status" value="1"/>
</dbReference>
<evidence type="ECO:0000313" key="7">
    <source>
        <dbReference type="Proteomes" id="UP000070250"/>
    </source>
</evidence>
<comment type="similarity">
    <text evidence="1">Belongs to the nitronate monooxygenase family. NMO class I subfamily.</text>
</comment>
<dbReference type="SUPFAM" id="SSF51412">
    <property type="entry name" value="Inosine monophosphate dehydrogenase (IMPDH)"/>
    <property type="match status" value="1"/>
</dbReference>
<evidence type="ECO:0000256" key="2">
    <source>
        <dbReference type="ARBA" id="ARBA00022630"/>
    </source>
</evidence>
<dbReference type="InterPro" id="IPR004136">
    <property type="entry name" value="NMO"/>
</dbReference>
<dbReference type="Proteomes" id="UP000070250">
    <property type="component" value="Chromosome"/>
</dbReference>
<dbReference type="GO" id="GO:0018580">
    <property type="term" value="F:nitronate monooxygenase activity"/>
    <property type="evidence" value="ECO:0007669"/>
    <property type="project" value="UniProtKB-EC"/>
</dbReference>